<feature type="transmembrane region" description="Helical" evidence="2">
    <location>
        <begin position="106"/>
        <end position="124"/>
    </location>
</feature>
<reference evidence="3 4" key="1">
    <citation type="submission" date="2014-11" db="EMBL/GenBank/DDBJ databases">
        <title>Complete genome sequence and analysis of Lactobacillus hokkaidonensis LOOC260T.</title>
        <authorList>
            <person name="Tanizawa Y."/>
            <person name="Tohno M."/>
            <person name="Kaminuma E."/>
            <person name="Nakamura Y."/>
            <person name="Arita M."/>
        </authorList>
    </citation>
    <scope>NUCLEOTIDE SEQUENCE [LARGE SCALE GENOMIC DNA]</scope>
    <source>
        <strain evidence="3 4">LOOC260</strain>
    </source>
</reference>
<evidence type="ECO:0000313" key="4">
    <source>
        <dbReference type="Proteomes" id="UP000031620"/>
    </source>
</evidence>
<dbReference type="PANTHER" id="PTHR40076:SF1">
    <property type="entry name" value="MEMBRANE PROTEIN"/>
    <property type="match status" value="1"/>
</dbReference>
<dbReference type="STRING" id="1291742.LOOC260_108410"/>
<feature type="transmembrane region" description="Helical" evidence="2">
    <location>
        <begin position="21"/>
        <end position="42"/>
    </location>
</feature>
<accession>A0A0A1GY38</accession>
<name>A0A0A1GY38_9LACO</name>
<dbReference type="HOGENOM" id="CLU_045673_2_0_9"/>
<evidence type="ECO:0008006" key="5">
    <source>
        <dbReference type="Google" id="ProtNLM"/>
    </source>
</evidence>
<evidence type="ECO:0000256" key="1">
    <source>
        <dbReference type="SAM" id="MobiDB-lite"/>
    </source>
</evidence>
<dbReference type="AlphaFoldDB" id="A0A0A1GY38"/>
<keyword evidence="2" id="KW-0472">Membrane</keyword>
<dbReference type="InterPro" id="IPR010380">
    <property type="entry name" value="DUF975"/>
</dbReference>
<feature type="transmembrane region" description="Helical" evidence="2">
    <location>
        <begin position="199"/>
        <end position="218"/>
    </location>
</feature>
<feature type="compositionally biased region" description="Basic and acidic residues" evidence="1">
    <location>
        <begin position="225"/>
        <end position="238"/>
    </location>
</feature>
<dbReference type="Pfam" id="PF06161">
    <property type="entry name" value="DUF975"/>
    <property type="match status" value="1"/>
</dbReference>
<evidence type="ECO:0000313" key="3">
    <source>
        <dbReference type="EMBL" id="BAP85381.1"/>
    </source>
</evidence>
<dbReference type="Proteomes" id="UP000031620">
    <property type="component" value="Chromosome"/>
</dbReference>
<dbReference type="KEGG" id="lho:LOOC260_108410"/>
<organism evidence="3 4">
    <name type="scientific">Paucilactobacillus hokkaidonensis JCM 18461</name>
    <dbReference type="NCBI Taxonomy" id="1291742"/>
    <lineage>
        <taxon>Bacteria</taxon>
        <taxon>Bacillati</taxon>
        <taxon>Bacillota</taxon>
        <taxon>Bacilli</taxon>
        <taxon>Lactobacillales</taxon>
        <taxon>Lactobacillaceae</taxon>
        <taxon>Paucilactobacillus</taxon>
    </lineage>
</organism>
<dbReference type="RefSeq" id="WP_052467285.1">
    <property type="nucleotide sequence ID" value="NZ_AP014680.1"/>
</dbReference>
<feature type="region of interest" description="Disordered" evidence="1">
    <location>
        <begin position="225"/>
        <end position="245"/>
    </location>
</feature>
<keyword evidence="2" id="KW-0812">Transmembrane</keyword>
<gene>
    <name evidence="3" type="ORF">LOOC260_108410</name>
</gene>
<dbReference type="EMBL" id="AP014680">
    <property type="protein sequence ID" value="BAP85381.1"/>
    <property type="molecule type" value="Genomic_DNA"/>
</dbReference>
<feature type="transmembrane region" description="Helical" evidence="2">
    <location>
        <begin position="62"/>
        <end position="85"/>
    </location>
</feature>
<keyword evidence="2" id="KW-1133">Transmembrane helix</keyword>
<protein>
    <recommendedName>
        <fullName evidence="5">Integral membrane protein</fullName>
    </recommendedName>
</protein>
<feature type="transmembrane region" description="Helical" evidence="2">
    <location>
        <begin position="175"/>
        <end position="193"/>
    </location>
</feature>
<dbReference type="PANTHER" id="PTHR40076">
    <property type="entry name" value="MEMBRANE PROTEIN-RELATED"/>
    <property type="match status" value="1"/>
</dbReference>
<evidence type="ECO:0000256" key="2">
    <source>
        <dbReference type="SAM" id="Phobius"/>
    </source>
</evidence>
<sequence length="245" mass="27838">MENEYQAKKIRKLARQKLNEKWLRAALVFLVPGLLVFMGIVVSSVTVTASILTGKSGIPFSIFLIFTLIELATGLILAGLNLALLDYYRGDSGFLKAFTSFKYTKNYFVPIVKVWFVTCILLWLWSLLLFIPGLIKGYSYSQTLYIYFDHLKKGQQVKVINCITESRKLMDGHKMNLFILQLSFIGWMLLAGLTRGIGYLWLEPYMAIAVIAFYTILIKDNEPERPANVENPHSEGPDHIAVAEN</sequence>
<proteinExistence type="predicted"/>